<accession>A0A0S4W6T6</accession>
<reference evidence="2" key="1">
    <citation type="submission" date="2015-10" db="EMBL/GenBank/DDBJ databases">
        <authorList>
            <person name="Gilbert D.G."/>
        </authorList>
    </citation>
    <scope>NUCLEOTIDE SEQUENCE</scope>
    <source>
        <strain evidence="2">Phyl III-seqv23</strain>
    </source>
</reference>
<name>A0A0S4W6T6_RALSL</name>
<dbReference type="AlphaFoldDB" id="A0A0S4W6T6"/>
<feature type="region of interest" description="Disordered" evidence="1">
    <location>
        <begin position="1"/>
        <end position="21"/>
    </location>
</feature>
<gene>
    <name evidence="2" type="ORF">TF3108_v1_1290022</name>
</gene>
<organism evidence="2">
    <name type="scientific">Ralstonia solanacearum</name>
    <name type="common">Pseudomonas solanacearum</name>
    <dbReference type="NCBI Taxonomy" id="305"/>
    <lineage>
        <taxon>Bacteria</taxon>
        <taxon>Pseudomonadati</taxon>
        <taxon>Pseudomonadota</taxon>
        <taxon>Betaproteobacteria</taxon>
        <taxon>Burkholderiales</taxon>
        <taxon>Burkholderiaceae</taxon>
        <taxon>Ralstonia</taxon>
        <taxon>Ralstonia solanacearum species complex</taxon>
    </lineage>
</organism>
<proteinExistence type="predicted"/>
<evidence type="ECO:0000256" key="1">
    <source>
        <dbReference type="SAM" id="MobiDB-lite"/>
    </source>
</evidence>
<dbReference type="EMBL" id="LN899826">
    <property type="protein sequence ID" value="CUV42524.1"/>
    <property type="molecule type" value="Genomic_DNA"/>
</dbReference>
<evidence type="ECO:0000313" key="2">
    <source>
        <dbReference type="EMBL" id="CUV42524.1"/>
    </source>
</evidence>
<protein>
    <submittedName>
        <fullName evidence="2">Uncharacterized protein</fullName>
    </submittedName>
</protein>
<sequence>MSEADAKAQGMRPSHGKACAK</sequence>